<dbReference type="PANTHER" id="PTHR30204">
    <property type="entry name" value="REDOX-CYCLING DRUG-SENSING TRANSCRIPTIONAL ACTIVATOR SOXR"/>
    <property type="match status" value="1"/>
</dbReference>
<dbReference type="eggNOG" id="COG0789">
    <property type="taxonomic scope" value="Bacteria"/>
</dbReference>
<dbReference type="PRINTS" id="PR00040">
    <property type="entry name" value="HTHMERR"/>
</dbReference>
<keyword evidence="7" id="KW-1185">Reference proteome</keyword>
<evidence type="ECO:0000256" key="1">
    <source>
        <dbReference type="ARBA" id="ARBA00022491"/>
    </source>
</evidence>
<dbReference type="PANTHER" id="PTHR30204:SF69">
    <property type="entry name" value="MERR-FAMILY TRANSCRIPTIONAL REGULATOR"/>
    <property type="match status" value="1"/>
</dbReference>
<dbReference type="Pfam" id="PF07739">
    <property type="entry name" value="TipAS"/>
    <property type="match status" value="1"/>
</dbReference>
<evidence type="ECO:0000256" key="2">
    <source>
        <dbReference type="ARBA" id="ARBA00023015"/>
    </source>
</evidence>
<organism evidence="6 7">
    <name type="scientific">Maritimibacter alkaliphilus HTCC2654</name>
    <dbReference type="NCBI Taxonomy" id="314271"/>
    <lineage>
        <taxon>Bacteria</taxon>
        <taxon>Pseudomonadati</taxon>
        <taxon>Pseudomonadota</taxon>
        <taxon>Alphaproteobacteria</taxon>
        <taxon>Rhodobacterales</taxon>
        <taxon>Roseobacteraceae</taxon>
        <taxon>Maritimibacter</taxon>
    </lineage>
</organism>
<dbReference type="SMART" id="SM00422">
    <property type="entry name" value="HTH_MERR"/>
    <property type="match status" value="1"/>
</dbReference>
<dbReference type="InterPro" id="IPR000551">
    <property type="entry name" value="MerR-type_HTH_dom"/>
</dbReference>
<dbReference type="Gene3D" id="1.10.490.50">
    <property type="entry name" value="Antibiotic binding domain of TipA-like multidrug resistance regulators"/>
    <property type="match status" value="1"/>
</dbReference>
<sequence length="251" mass="27407">MTERIDEMTVGELARVAGVTVRLLHHYDQIGLLRPAHVAANGYRYYGRAEAERLQEILALKAGGVPLDEIGAMLDGQDRLARLIAHRARLEAEAARVTGMIETLDATIETERKGRRMALENLYWPPAPEEQADHEAWLVETYGDWVAEAIAASKAHLAHAPMGMDGKMDALRAIEGALVADYEGGVPPGRADVAAHRDWVAGMWGRPCSPEAHAGLAEMYLSHPDFIARYEALSPGFSQWLPAAIKAAAAR</sequence>
<dbReference type="PROSITE" id="PS50937">
    <property type="entry name" value="HTH_MERR_2"/>
    <property type="match status" value="1"/>
</dbReference>
<dbReference type="SUPFAM" id="SSF89082">
    <property type="entry name" value="Antibiotic binding domain of TipA-like multidrug resistance regulators"/>
    <property type="match status" value="1"/>
</dbReference>
<keyword evidence="3" id="KW-0238">DNA-binding</keyword>
<keyword evidence="2" id="KW-0805">Transcription regulation</keyword>
<proteinExistence type="predicted"/>
<dbReference type="STRING" id="314271.RB2654_02484"/>
<dbReference type="RefSeq" id="WP_008328401.1">
    <property type="nucleotide sequence ID" value="NZ_CH902578.1"/>
</dbReference>
<feature type="domain" description="HTH merR-type" evidence="5">
    <location>
        <begin position="7"/>
        <end position="76"/>
    </location>
</feature>
<dbReference type="Gene3D" id="1.10.1660.10">
    <property type="match status" value="1"/>
</dbReference>
<dbReference type="Pfam" id="PF13411">
    <property type="entry name" value="MerR_1"/>
    <property type="match status" value="1"/>
</dbReference>
<dbReference type="PROSITE" id="PS00552">
    <property type="entry name" value="HTH_MERR_1"/>
    <property type="match status" value="1"/>
</dbReference>
<dbReference type="EMBL" id="AAMT01000004">
    <property type="protein sequence ID" value="EAQ13544.1"/>
    <property type="molecule type" value="Genomic_DNA"/>
</dbReference>
<comment type="caution">
    <text evidence="6">The sequence shown here is derived from an EMBL/GenBank/DDBJ whole genome shotgun (WGS) entry which is preliminary data.</text>
</comment>
<name>A3VDF5_9RHOB</name>
<evidence type="ECO:0000313" key="7">
    <source>
        <dbReference type="Proteomes" id="UP000002931"/>
    </source>
</evidence>
<evidence type="ECO:0000256" key="4">
    <source>
        <dbReference type="ARBA" id="ARBA00023163"/>
    </source>
</evidence>
<keyword evidence="1" id="KW-0678">Repressor</keyword>
<keyword evidence="4" id="KW-0804">Transcription</keyword>
<accession>A3VDF5</accession>
<gene>
    <name evidence="6" type="ORF">RB2654_02484</name>
</gene>
<evidence type="ECO:0000313" key="6">
    <source>
        <dbReference type="EMBL" id="EAQ13544.1"/>
    </source>
</evidence>
<dbReference type="HOGENOM" id="CLU_060077_0_6_5"/>
<dbReference type="SUPFAM" id="SSF46955">
    <property type="entry name" value="Putative DNA-binding domain"/>
    <property type="match status" value="1"/>
</dbReference>
<dbReference type="InterPro" id="IPR047057">
    <property type="entry name" value="MerR_fam"/>
</dbReference>
<dbReference type="CDD" id="cd01106">
    <property type="entry name" value="HTH_TipAL-Mta"/>
    <property type="match status" value="1"/>
</dbReference>
<dbReference type="InterPro" id="IPR009061">
    <property type="entry name" value="DNA-bd_dom_put_sf"/>
</dbReference>
<evidence type="ECO:0000256" key="3">
    <source>
        <dbReference type="ARBA" id="ARBA00023125"/>
    </source>
</evidence>
<dbReference type="Proteomes" id="UP000002931">
    <property type="component" value="Unassembled WGS sequence"/>
</dbReference>
<dbReference type="InterPro" id="IPR036244">
    <property type="entry name" value="TipA-like_antibiotic-bd"/>
</dbReference>
<protein>
    <submittedName>
        <fullName evidence="6">Transcriptional regulator SkgA</fullName>
    </submittedName>
</protein>
<dbReference type="AlphaFoldDB" id="A3VDF5"/>
<dbReference type="GO" id="GO:0003677">
    <property type="term" value="F:DNA binding"/>
    <property type="evidence" value="ECO:0007669"/>
    <property type="project" value="UniProtKB-KW"/>
</dbReference>
<reference evidence="6 7" key="1">
    <citation type="journal article" date="2010" name="J. Bacteriol.">
        <title>Genome sequences of Pelagibaca bermudensis HTCC2601T and Maritimibacter alkaliphilus HTCC2654T, the type strains of two marine Roseobacter genera.</title>
        <authorList>
            <person name="Thrash J.C."/>
            <person name="Cho J.C."/>
            <person name="Ferriera S."/>
            <person name="Johnson J."/>
            <person name="Vergin K.L."/>
            <person name="Giovannoni S.J."/>
        </authorList>
    </citation>
    <scope>NUCLEOTIDE SEQUENCE [LARGE SCALE GENOMIC DNA]</scope>
    <source>
        <strain evidence="6 7">HTCC2654</strain>
    </source>
</reference>
<dbReference type="InterPro" id="IPR012925">
    <property type="entry name" value="TipAS_dom"/>
</dbReference>
<evidence type="ECO:0000259" key="5">
    <source>
        <dbReference type="PROSITE" id="PS50937"/>
    </source>
</evidence>
<dbReference type="GO" id="GO:0003700">
    <property type="term" value="F:DNA-binding transcription factor activity"/>
    <property type="evidence" value="ECO:0007669"/>
    <property type="project" value="InterPro"/>
</dbReference>